<dbReference type="CDD" id="cd00830">
    <property type="entry name" value="KAS_III"/>
    <property type="match status" value="1"/>
</dbReference>
<dbReference type="Pfam" id="PF08541">
    <property type="entry name" value="ACP_syn_III_C"/>
    <property type="match status" value="1"/>
</dbReference>
<feature type="domain" description="Beta-ketoacyl-[acyl-carrier-protein] synthase III C-terminal" evidence="3">
    <location>
        <begin position="282"/>
        <end position="370"/>
    </location>
</feature>
<protein>
    <submittedName>
        <fullName evidence="5">Ketoacyl-ACP synthase III</fullName>
    </submittedName>
</protein>
<dbReference type="Gene3D" id="3.40.47.10">
    <property type="match status" value="1"/>
</dbReference>
<organism evidence="5 6">
    <name type="scientific">Rathayibacter rathayi</name>
    <name type="common">Corynebacterium rathayi</name>
    <dbReference type="NCBI Taxonomy" id="33887"/>
    <lineage>
        <taxon>Bacteria</taxon>
        <taxon>Bacillati</taxon>
        <taxon>Actinomycetota</taxon>
        <taxon>Actinomycetes</taxon>
        <taxon>Micrococcales</taxon>
        <taxon>Microbacteriaceae</taxon>
        <taxon>Rathayibacter</taxon>
    </lineage>
</organism>
<dbReference type="InterPro" id="IPR013747">
    <property type="entry name" value="ACP_syn_III_C"/>
</dbReference>
<sequence>MAVRLPVGQPRLRGRCGCVRQRGRHTHDPHRSRAPVAARRDPAGRLIVANIQITGWGMSVPQRVVTSAERAKVFGVDEDWIVSRCGIRERRWVEDGQTTSSLAVEAGRAALERAGLTGGDIAHLIVATATPEQPSPATSAFVHHELRIAGSAHDVNAECAGFVYGLITAAGLMKMDPRPILVIGSDTHSLTTNPTDRDLGILVGDGAGAVVLTPGDAEWMLGWDMGADGSRTGSLKILAGGSRMPTTEETVRAGLHYASINGNEIYLNAVRLTVGTVRRTLGAAGVAVGDVNLVIPHQANIRIVNSIAQHTGMQENQLFTNLQRYGNTASASIPIALFEALEEGRINEGDLVLLAGFGAGMTWASLLLRWGGTAVAA</sequence>
<evidence type="ECO:0000313" key="6">
    <source>
        <dbReference type="Proteomes" id="UP000239698"/>
    </source>
</evidence>
<keyword evidence="2" id="KW-0012">Acyltransferase</keyword>
<name>A0ABX5A976_RATRA</name>
<dbReference type="Proteomes" id="UP000239698">
    <property type="component" value="Unassembled WGS sequence"/>
</dbReference>
<keyword evidence="6" id="KW-1185">Reference proteome</keyword>
<gene>
    <name evidence="5" type="ORF">C5C40_12600</name>
</gene>
<dbReference type="InterPro" id="IPR016039">
    <property type="entry name" value="Thiolase-like"/>
</dbReference>
<dbReference type="PANTHER" id="PTHR34069">
    <property type="entry name" value="3-OXOACYL-[ACYL-CARRIER-PROTEIN] SYNTHASE 3"/>
    <property type="match status" value="1"/>
</dbReference>
<evidence type="ECO:0000313" key="5">
    <source>
        <dbReference type="EMBL" id="PPH74813.1"/>
    </source>
</evidence>
<dbReference type="Pfam" id="PF08545">
    <property type="entry name" value="ACP_syn_III"/>
    <property type="match status" value="1"/>
</dbReference>
<evidence type="ECO:0000259" key="3">
    <source>
        <dbReference type="Pfam" id="PF08541"/>
    </source>
</evidence>
<dbReference type="PANTHER" id="PTHR34069:SF2">
    <property type="entry name" value="BETA-KETOACYL-[ACYL-CARRIER-PROTEIN] SYNTHASE III"/>
    <property type="match status" value="1"/>
</dbReference>
<comment type="caution">
    <text evidence="5">The sequence shown here is derived from an EMBL/GenBank/DDBJ whole genome shotgun (WGS) entry which is preliminary data.</text>
</comment>
<accession>A0ABX5A976</accession>
<evidence type="ECO:0000259" key="4">
    <source>
        <dbReference type="Pfam" id="PF08545"/>
    </source>
</evidence>
<dbReference type="SUPFAM" id="SSF53901">
    <property type="entry name" value="Thiolase-like"/>
    <property type="match status" value="1"/>
</dbReference>
<dbReference type="InterPro" id="IPR013751">
    <property type="entry name" value="ACP_syn_III_N"/>
</dbReference>
<keyword evidence="1" id="KW-0808">Transferase</keyword>
<evidence type="ECO:0000256" key="2">
    <source>
        <dbReference type="ARBA" id="ARBA00023315"/>
    </source>
</evidence>
<evidence type="ECO:0000256" key="1">
    <source>
        <dbReference type="ARBA" id="ARBA00022679"/>
    </source>
</evidence>
<feature type="domain" description="Beta-ketoacyl-[acyl-carrier-protein] synthase III N-terminal" evidence="4">
    <location>
        <begin position="154"/>
        <end position="229"/>
    </location>
</feature>
<dbReference type="EMBL" id="PSVT01000032">
    <property type="protein sequence ID" value="PPH74813.1"/>
    <property type="molecule type" value="Genomic_DNA"/>
</dbReference>
<proteinExistence type="predicted"/>
<reference evidence="5 6" key="1">
    <citation type="submission" date="2018-02" db="EMBL/GenBank/DDBJ databases">
        <title>Bacteriophage NCPPB3778 and a type I-E CRISPR drive the evolution of the US Biological Select Agent, Rathayibacter toxicus.</title>
        <authorList>
            <person name="Davis E.W.II."/>
            <person name="Tabima J.F."/>
            <person name="Weisberg A.J."/>
            <person name="Lopes L.D."/>
            <person name="Wiseman M.S."/>
            <person name="Wiseman M.S."/>
            <person name="Pupko T."/>
            <person name="Belcher M.S."/>
            <person name="Sechler A.J."/>
            <person name="Tancos M.A."/>
            <person name="Schroeder B.K."/>
            <person name="Murray T.D."/>
            <person name="Luster D.G."/>
            <person name="Schneider W.L."/>
            <person name="Rogers E."/>
            <person name="Andreote F.D."/>
            <person name="Grunwald N.J."/>
            <person name="Putnam M.L."/>
            <person name="Chang J.H."/>
        </authorList>
    </citation>
    <scope>NUCLEOTIDE SEQUENCE [LARGE SCALE GENOMIC DNA]</scope>
    <source>
        <strain evidence="5 6">AY1D6</strain>
    </source>
</reference>
<dbReference type="NCBIfam" id="NF006829">
    <property type="entry name" value="PRK09352.1"/>
    <property type="match status" value="1"/>
</dbReference>